<gene>
    <name evidence="1" type="ORF">M9H77_33991</name>
</gene>
<dbReference type="EMBL" id="CM044708">
    <property type="protein sequence ID" value="KAI5647986.1"/>
    <property type="molecule type" value="Genomic_DNA"/>
</dbReference>
<sequence length="262" mass="29197">MDGVEGQSLGSAAAARYTLPPVNYSSEDILFCIDVGPESLVEMKVTGPNGRPFTRLDSMKQAILFFIHAKLTINPDHRFAFTSLGKSVSWLRKEFTSEVESAMAAFRGIMVDSSATHADLTQLFRVAAHEAKKSRSQNRILRVVLIYCRSSTRPQHQWPATQKVFTMDVMYLHDKPGPDNCPQEVYDALVVALEHVTEYEGYIFESGQGLTRILFRHMCTLLCHPHQRCVQDDIDIPKSIAKKSPAADAVAAVDETAHISSQ</sequence>
<keyword evidence="2" id="KW-1185">Reference proteome</keyword>
<protein>
    <submittedName>
        <fullName evidence="1">Uncharacterized protein</fullName>
    </submittedName>
</protein>
<reference evidence="2" key="1">
    <citation type="journal article" date="2023" name="Nat. Plants">
        <title>Single-cell RNA sequencing provides a high-resolution roadmap for understanding the multicellular compartmentation of specialized metabolism.</title>
        <authorList>
            <person name="Sun S."/>
            <person name="Shen X."/>
            <person name="Li Y."/>
            <person name="Li Y."/>
            <person name="Wang S."/>
            <person name="Li R."/>
            <person name="Zhang H."/>
            <person name="Shen G."/>
            <person name="Guo B."/>
            <person name="Wei J."/>
            <person name="Xu J."/>
            <person name="St-Pierre B."/>
            <person name="Chen S."/>
            <person name="Sun C."/>
        </authorList>
    </citation>
    <scope>NUCLEOTIDE SEQUENCE [LARGE SCALE GENOMIC DNA]</scope>
</reference>
<name>A0ACB9ZL41_CATRO</name>
<dbReference type="Proteomes" id="UP001060085">
    <property type="component" value="Linkage Group LG08"/>
</dbReference>
<comment type="caution">
    <text evidence="1">The sequence shown here is derived from an EMBL/GenBank/DDBJ whole genome shotgun (WGS) entry which is preliminary data.</text>
</comment>
<evidence type="ECO:0000313" key="2">
    <source>
        <dbReference type="Proteomes" id="UP001060085"/>
    </source>
</evidence>
<proteinExistence type="predicted"/>
<accession>A0ACB9ZL41</accession>
<evidence type="ECO:0000313" key="1">
    <source>
        <dbReference type="EMBL" id="KAI5647986.1"/>
    </source>
</evidence>
<organism evidence="1 2">
    <name type="scientific">Catharanthus roseus</name>
    <name type="common">Madagascar periwinkle</name>
    <name type="synonym">Vinca rosea</name>
    <dbReference type="NCBI Taxonomy" id="4058"/>
    <lineage>
        <taxon>Eukaryota</taxon>
        <taxon>Viridiplantae</taxon>
        <taxon>Streptophyta</taxon>
        <taxon>Embryophyta</taxon>
        <taxon>Tracheophyta</taxon>
        <taxon>Spermatophyta</taxon>
        <taxon>Magnoliopsida</taxon>
        <taxon>eudicotyledons</taxon>
        <taxon>Gunneridae</taxon>
        <taxon>Pentapetalae</taxon>
        <taxon>asterids</taxon>
        <taxon>lamiids</taxon>
        <taxon>Gentianales</taxon>
        <taxon>Apocynaceae</taxon>
        <taxon>Rauvolfioideae</taxon>
        <taxon>Vinceae</taxon>
        <taxon>Catharanthinae</taxon>
        <taxon>Catharanthus</taxon>
    </lineage>
</organism>